<accession>A0A8H4FEP5</accession>
<dbReference type="RefSeq" id="XP_045258320.1">
    <property type="nucleotide sequence ID" value="XM_045415147.1"/>
</dbReference>
<keyword evidence="2" id="KW-1185">Reference proteome</keyword>
<evidence type="ECO:0000313" key="2">
    <source>
        <dbReference type="Proteomes" id="UP000613401"/>
    </source>
</evidence>
<name>A0A8H4FEP5_COLGL</name>
<dbReference type="GeneID" id="69022452"/>
<sequence>MNLEWHTQDNIAVSSLEFCTHLGKFTGEKSSFFMPGVEYKKTAPLTWLPSTIKQLKSDIKRTLFKTPKQVTGLMMNTQTDSMSAYAKCQERTTSLRLGRKK</sequence>
<gene>
    <name evidence="1" type="ORF">GCG54_00015348</name>
</gene>
<comment type="caution">
    <text evidence="1">The sequence shown here is derived from an EMBL/GenBank/DDBJ whole genome shotgun (WGS) entry which is preliminary data.</text>
</comment>
<protein>
    <submittedName>
        <fullName evidence="1">Uncharacterized protein</fullName>
    </submittedName>
</protein>
<proteinExistence type="predicted"/>
<dbReference type="EMBL" id="WVTB01000086">
    <property type="protein sequence ID" value="KAF3799160.1"/>
    <property type="molecule type" value="Genomic_DNA"/>
</dbReference>
<organism evidence="1 2">
    <name type="scientific">Colletotrichum gloeosporioides</name>
    <name type="common">Anthracnose fungus</name>
    <name type="synonym">Glomerella cingulata</name>
    <dbReference type="NCBI Taxonomy" id="474922"/>
    <lineage>
        <taxon>Eukaryota</taxon>
        <taxon>Fungi</taxon>
        <taxon>Dikarya</taxon>
        <taxon>Ascomycota</taxon>
        <taxon>Pezizomycotina</taxon>
        <taxon>Sordariomycetes</taxon>
        <taxon>Hypocreomycetidae</taxon>
        <taxon>Glomerellales</taxon>
        <taxon>Glomerellaceae</taxon>
        <taxon>Colletotrichum</taxon>
        <taxon>Colletotrichum gloeosporioides species complex</taxon>
    </lineage>
</organism>
<dbReference type="AlphaFoldDB" id="A0A8H4FEP5"/>
<dbReference type="Proteomes" id="UP000613401">
    <property type="component" value="Unassembled WGS sequence"/>
</dbReference>
<reference evidence="1" key="1">
    <citation type="journal article" date="2020" name="Phytopathology">
        <title>Genome sequence and comparative analysis of Colletotrichum gloeosporioides isolated from Liriodendron leaves.</title>
        <authorList>
            <person name="Fu F.F."/>
            <person name="Hao Z."/>
            <person name="Wang P."/>
            <person name="Lu Y."/>
            <person name="Xue L.J."/>
            <person name="Wei G."/>
            <person name="Tian Y."/>
            <person name="Baishi H."/>
            <person name="Xu H."/>
            <person name="Shi J."/>
            <person name="Cheng T."/>
            <person name="Wang G."/>
            <person name="Yi Y."/>
            <person name="Chen J."/>
        </authorList>
    </citation>
    <scope>NUCLEOTIDE SEQUENCE</scope>
    <source>
        <strain evidence="1">Lc1</strain>
    </source>
</reference>
<reference evidence="1" key="2">
    <citation type="submission" date="2020-03" db="EMBL/GenBank/DDBJ databases">
        <authorList>
            <person name="Fu F.-F."/>
            <person name="Chen J."/>
        </authorList>
    </citation>
    <scope>NUCLEOTIDE SEQUENCE</scope>
    <source>
        <strain evidence="1">Lc1</strain>
    </source>
</reference>
<evidence type="ECO:0000313" key="1">
    <source>
        <dbReference type="EMBL" id="KAF3799160.1"/>
    </source>
</evidence>